<keyword evidence="2" id="KW-1185">Reference proteome</keyword>
<evidence type="ECO:0008006" key="3">
    <source>
        <dbReference type="Google" id="ProtNLM"/>
    </source>
</evidence>
<name>A0ABN6KIX5_9LEPT</name>
<dbReference type="EMBL" id="AP025029">
    <property type="protein sequence ID" value="BDA80770.1"/>
    <property type="molecule type" value="Genomic_DNA"/>
</dbReference>
<sequence length="151" mass="17734">MNEKKPFPFLPFVDSLFGEKLLQVWIQKGREEKELIHPLVTKFSVEDFYFTPNAIKQSIMVRYPEQIRKYINERDFASLNQLILQIGQGTSDGINKPALDVVFELLEWMITGYDDDQMIVNILVRLFDNGDILNKDFVEKVREEYQKELGA</sequence>
<dbReference type="Proteomes" id="UP000245263">
    <property type="component" value="Chromosome 2"/>
</dbReference>
<dbReference type="RefSeq" id="WP_109022413.1">
    <property type="nucleotide sequence ID" value="NZ_AP025029.1"/>
</dbReference>
<accession>A0ABN6KIX5</accession>
<proteinExistence type="predicted"/>
<gene>
    <name evidence="1" type="ORF">LPTSP3_g37000</name>
</gene>
<evidence type="ECO:0000313" key="2">
    <source>
        <dbReference type="Proteomes" id="UP000245263"/>
    </source>
</evidence>
<protein>
    <recommendedName>
        <fullName evidence="3">VanZ family protein</fullName>
    </recommendedName>
</protein>
<evidence type="ECO:0000313" key="1">
    <source>
        <dbReference type="EMBL" id="BDA80770.1"/>
    </source>
</evidence>
<organism evidence="1 2">
    <name type="scientific">Leptospira kobayashii</name>
    <dbReference type="NCBI Taxonomy" id="1917830"/>
    <lineage>
        <taxon>Bacteria</taxon>
        <taxon>Pseudomonadati</taxon>
        <taxon>Spirochaetota</taxon>
        <taxon>Spirochaetia</taxon>
        <taxon>Leptospirales</taxon>
        <taxon>Leptospiraceae</taxon>
        <taxon>Leptospira</taxon>
    </lineage>
</organism>
<reference evidence="1 2" key="1">
    <citation type="submission" date="2021-08" db="EMBL/GenBank/DDBJ databases">
        <title>Complete genome sequence of Leptospira kobayashii strain E30.</title>
        <authorList>
            <person name="Nakao R."/>
            <person name="Nakamura S."/>
            <person name="Masuzawa T."/>
            <person name="Koizumi N."/>
        </authorList>
    </citation>
    <scope>NUCLEOTIDE SEQUENCE [LARGE SCALE GENOMIC DNA]</scope>
    <source>
        <strain evidence="1 2">E30</strain>
    </source>
</reference>